<protein>
    <submittedName>
        <fullName evidence="3">Uncharacterized protein</fullName>
    </submittedName>
</protein>
<name>A0AA38IU85_9CUCU</name>
<dbReference type="Gene3D" id="1.10.150.130">
    <property type="match status" value="1"/>
</dbReference>
<dbReference type="GO" id="GO:0003677">
    <property type="term" value="F:DNA binding"/>
    <property type="evidence" value="ECO:0007669"/>
    <property type="project" value="UniProtKB-KW"/>
</dbReference>
<proteinExistence type="predicted"/>
<keyword evidence="2" id="KW-0233">DNA recombination</keyword>
<reference evidence="3" key="1">
    <citation type="journal article" date="2023" name="G3 (Bethesda)">
        <title>Whole genome assemblies of Zophobas morio and Tenebrio molitor.</title>
        <authorList>
            <person name="Kaur S."/>
            <person name="Stinson S.A."/>
            <person name="diCenzo G.C."/>
        </authorList>
    </citation>
    <scope>NUCLEOTIDE SEQUENCE</scope>
    <source>
        <strain evidence="3">QUZm001</strain>
    </source>
</reference>
<dbReference type="Proteomes" id="UP001168821">
    <property type="component" value="Unassembled WGS sequence"/>
</dbReference>
<evidence type="ECO:0000256" key="1">
    <source>
        <dbReference type="ARBA" id="ARBA00023125"/>
    </source>
</evidence>
<accession>A0AA38IU85</accession>
<dbReference type="SUPFAM" id="SSF56349">
    <property type="entry name" value="DNA breaking-rejoining enzymes"/>
    <property type="match status" value="1"/>
</dbReference>
<dbReference type="PANTHER" id="PTHR30349">
    <property type="entry name" value="PHAGE INTEGRASE-RELATED"/>
    <property type="match status" value="1"/>
</dbReference>
<dbReference type="EMBL" id="JALNTZ010000002">
    <property type="protein sequence ID" value="KAJ3661696.1"/>
    <property type="molecule type" value="Genomic_DNA"/>
</dbReference>
<dbReference type="Gene3D" id="1.10.443.10">
    <property type="entry name" value="Intergrase catalytic core"/>
    <property type="match status" value="1"/>
</dbReference>
<evidence type="ECO:0000256" key="2">
    <source>
        <dbReference type="ARBA" id="ARBA00023172"/>
    </source>
</evidence>
<dbReference type="PANTHER" id="PTHR30349:SF41">
    <property type="entry name" value="INTEGRASE_RECOMBINASE PROTEIN MJ0367-RELATED"/>
    <property type="match status" value="1"/>
</dbReference>
<dbReference type="InterPro" id="IPR011010">
    <property type="entry name" value="DNA_brk_join_enz"/>
</dbReference>
<dbReference type="AlphaFoldDB" id="A0AA38IU85"/>
<evidence type="ECO:0000313" key="4">
    <source>
        <dbReference type="Proteomes" id="UP001168821"/>
    </source>
</evidence>
<dbReference type="InterPro" id="IPR013762">
    <property type="entry name" value="Integrase-like_cat_sf"/>
</dbReference>
<dbReference type="GO" id="GO:0015074">
    <property type="term" value="P:DNA integration"/>
    <property type="evidence" value="ECO:0007669"/>
    <property type="project" value="InterPro"/>
</dbReference>
<dbReference type="GO" id="GO:0006310">
    <property type="term" value="P:DNA recombination"/>
    <property type="evidence" value="ECO:0007669"/>
    <property type="project" value="UniProtKB-KW"/>
</dbReference>
<keyword evidence="1" id="KW-0238">DNA-binding</keyword>
<dbReference type="InterPro" id="IPR010998">
    <property type="entry name" value="Integrase_recombinase_N"/>
</dbReference>
<sequence>MDCNKVPEDILECAKEVSLNLLPQKSREIYESAYQRFVEWCKEKAVQIYFEDVLMVYFANLAKKVKPSTLSSQYSMLRSTLDINNGVNISKYSKLRAFLKRQNEGYTPKKAPVFKKEQVDRFLHTAPDNLYLMMKVVLILGIAGACRSDELVNVKMDNIKDVKSALIIAIRNTKTKRPRSFTVLGEDYLSLFRKYVSLRPAGLEESRLFIRYVNGKCHRMVVDIHTISAVPQEIAKFLKLNNSKDYVTHIASDICNPSC</sequence>
<keyword evidence="4" id="KW-1185">Reference proteome</keyword>
<organism evidence="3 4">
    <name type="scientific">Zophobas morio</name>
    <dbReference type="NCBI Taxonomy" id="2755281"/>
    <lineage>
        <taxon>Eukaryota</taxon>
        <taxon>Metazoa</taxon>
        <taxon>Ecdysozoa</taxon>
        <taxon>Arthropoda</taxon>
        <taxon>Hexapoda</taxon>
        <taxon>Insecta</taxon>
        <taxon>Pterygota</taxon>
        <taxon>Neoptera</taxon>
        <taxon>Endopterygota</taxon>
        <taxon>Coleoptera</taxon>
        <taxon>Polyphaga</taxon>
        <taxon>Cucujiformia</taxon>
        <taxon>Tenebrionidae</taxon>
        <taxon>Zophobas</taxon>
    </lineage>
</organism>
<dbReference type="InterPro" id="IPR050090">
    <property type="entry name" value="Tyrosine_recombinase_XerCD"/>
</dbReference>
<evidence type="ECO:0000313" key="3">
    <source>
        <dbReference type="EMBL" id="KAJ3661696.1"/>
    </source>
</evidence>
<comment type="caution">
    <text evidence="3">The sequence shown here is derived from an EMBL/GenBank/DDBJ whole genome shotgun (WGS) entry which is preliminary data.</text>
</comment>
<gene>
    <name evidence="3" type="ORF">Zmor_006083</name>
</gene>